<dbReference type="Proteomes" id="UP000070700">
    <property type="component" value="Unassembled WGS sequence"/>
</dbReference>
<dbReference type="RefSeq" id="XP_018077198.1">
    <property type="nucleotide sequence ID" value="XM_018206640.1"/>
</dbReference>
<evidence type="ECO:0000313" key="2">
    <source>
        <dbReference type="EMBL" id="KUJ22843.1"/>
    </source>
</evidence>
<dbReference type="EMBL" id="KQ947406">
    <property type="protein sequence ID" value="KUJ22843.1"/>
    <property type="molecule type" value="Genomic_DNA"/>
</dbReference>
<feature type="transmembrane region" description="Helical" evidence="1">
    <location>
        <begin position="37"/>
        <end position="61"/>
    </location>
</feature>
<keyword evidence="1" id="KW-0812">Transmembrane</keyword>
<dbReference type="KEGG" id="psco:LY89DRAFT_311773"/>
<keyword evidence="1" id="KW-0472">Membrane</keyword>
<protein>
    <submittedName>
        <fullName evidence="2">Uncharacterized protein</fullName>
    </submittedName>
</protein>
<evidence type="ECO:0000313" key="3">
    <source>
        <dbReference type="Proteomes" id="UP000070700"/>
    </source>
</evidence>
<sequence>MIYFCRYQSFLCCILMFICKSPTDTDSDIKFSLFDLRLYIFVLLRTLLNALNIVMLCYIISTCLHVPLQVRVDRPYLPGIRQYFALHLQLQPSFAPALSMSFSLA</sequence>
<gene>
    <name evidence="2" type="ORF">LY89DRAFT_311773</name>
</gene>
<name>A0A194XRM3_MOLSC</name>
<accession>A0A194XRM3</accession>
<organism evidence="2 3">
    <name type="scientific">Mollisia scopiformis</name>
    <name type="common">Conifer needle endophyte fungus</name>
    <name type="synonym">Phialocephala scopiformis</name>
    <dbReference type="NCBI Taxonomy" id="149040"/>
    <lineage>
        <taxon>Eukaryota</taxon>
        <taxon>Fungi</taxon>
        <taxon>Dikarya</taxon>
        <taxon>Ascomycota</taxon>
        <taxon>Pezizomycotina</taxon>
        <taxon>Leotiomycetes</taxon>
        <taxon>Helotiales</taxon>
        <taxon>Mollisiaceae</taxon>
        <taxon>Mollisia</taxon>
    </lineage>
</organism>
<dbReference type="InParanoid" id="A0A194XRM3"/>
<keyword evidence="1" id="KW-1133">Transmembrane helix</keyword>
<keyword evidence="3" id="KW-1185">Reference proteome</keyword>
<reference evidence="2 3" key="1">
    <citation type="submission" date="2015-10" db="EMBL/GenBank/DDBJ databases">
        <title>Full genome of DAOMC 229536 Phialocephala scopiformis, a fungal endophyte of spruce producing the potent anti-insectan compound rugulosin.</title>
        <authorList>
            <consortium name="DOE Joint Genome Institute"/>
            <person name="Walker A.K."/>
            <person name="Frasz S.L."/>
            <person name="Seifert K.A."/>
            <person name="Miller J.D."/>
            <person name="Mondo S.J."/>
            <person name="Labutti K."/>
            <person name="Lipzen A."/>
            <person name="Dockter R."/>
            <person name="Kennedy M."/>
            <person name="Grigoriev I.V."/>
            <person name="Spatafora J.W."/>
        </authorList>
    </citation>
    <scope>NUCLEOTIDE SEQUENCE [LARGE SCALE GENOMIC DNA]</scope>
    <source>
        <strain evidence="2 3">CBS 120377</strain>
    </source>
</reference>
<dbReference type="GeneID" id="28816366"/>
<evidence type="ECO:0000256" key="1">
    <source>
        <dbReference type="SAM" id="Phobius"/>
    </source>
</evidence>
<proteinExistence type="predicted"/>
<dbReference type="AlphaFoldDB" id="A0A194XRM3"/>